<dbReference type="InParanoid" id="A0A067NDL7"/>
<evidence type="ECO:0000313" key="1">
    <source>
        <dbReference type="EMBL" id="KDQ26128.1"/>
    </source>
</evidence>
<dbReference type="AlphaFoldDB" id="A0A067NDL7"/>
<gene>
    <name evidence="1" type="ORF">PLEOSDRAFT_32406</name>
</gene>
<sequence length="163" mass="18680">MEQMSSFEAILFPSDGRLPHMVRTVVVDIGTPLTITTRSQVSLTTSPLRMPHPEEFMDYIAKGLGSRAWRYQLVEALDGMHRKFTHPYIIFYPTVSQDGLPFPINNLLREIQGPLFREEVAWRGNIIIAKYRDEPFSSMTNVSIADFPILKNYLMTHGSPVYC</sequence>
<accession>A0A067NDL7</accession>
<name>A0A067NDL7_PLEO1</name>
<dbReference type="OrthoDB" id="3147730at2759"/>
<dbReference type="HOGENOM" id="CLU_142376_0_0_1"/>
<protein>
    <submittedName>
        <fullName evidence="1">Uncharacterized protein</fullName>
    </submittedName>
</protein>
<evidence type="ECO:0000313" key="2">
    <source>
        <dbReference type="Proteomes" id="UP000027073"/>
    </source>
</evidence>
<reference evidence="2" key="1">
    <citation type="journal article" date="2014" name="Proc. Natl. Acad. Sci. U.S.A.">
        <title>Extensive sampling of basidiomycete genomes demonstrates inadequacy of the white-rot/brown-rot paradigm for wood decay fungi.</title>
        <authorList>
            <person name="Riley R."/>
            <person name="Salamov A.A."/>
            <person name="Brown D.W."/>
            <person name="Nagy L.G."/>
            <person name="Floudas D."/>
            <person name="Held B.W."/>
            <person name="Levasseur A."/>
            <person name="Lombard V."/>
            <person name="Morin E."/>
            <person name="Otillar R."/>
            <person name="Lindquist E.A."/>
            <person name="Sun H."/>
            <person name="LaButti K.M."/>
            <person name="Schmutz J."/>
            <person name="Jabbour D."/>
            <person name="Luo H."/>
            <person name="Baker S.E."/>
            <person name="Pisabarro A.G."/>
            <person name="Walton J.D."/>
            <person name="Blanchette R.A."/>
            <person name="Henrissat B."/>
            <person name="Martin F."/>
            <person name="Cullen D."/>
            <person name="Hibbett D.S."/>
            <person name="Grigoriev I.V."/>
        </authorList>
    </citation>
    <scope>NUCLEOTIDE SEQUENCE [LARGE SCALE GENOMIC DNA]</scope>
    <source>
        <strain evidence="2">PC15</strain>
    </source>
</reference>
<dbReference type="EMBL" id="KL198010">
    <property type="protein sequence ID" value="KDQ26128.1"/>
    <property type="molecule type" value="Genomic_DNA"/>
</dbReference>
<organism evidence="1 2">
    <name type="scientific">Pleurotus ostreatus (strain PC15)</name>
    <name type="common">Oyster mushroom</name>
    <dbReference type="NCBI Taxonomy" id="1137138"/>
    <lineage>
        <taxon>Eukaryota</taxon>
        <taxon>Fungi</taxon>
        <taxon>Dikarya</taxon>
        <taxon>Basidiomycota</taxon>
        <taxon>Agaricomycotina</taxon>
        <taxon>Agaricomycetes</taxon>
        <taxon>Agaricomycetidae</taxon>
        <taxon>Agaricales</taxon>
        <taxon>Pleurotineae</taxon>
        <taxon>Pleurotaceae</taxon>
        <taxon>Pleurotus</taxon>
    </lineage>
</organism>
<dbReference type="Proteomes" id="UP000027073">
    <property type="component" value="Unassembled WGS sequence"/>
</dbReference>
<proteinExistence type="predicted"/>
<dbReference type="VEuPathDB" id="FungiDB:PLEOSDRAFT_32406"/>